<accession>B6TUA8</accession>
<name>B6TUA8_MAIZE</name>
<protein>
    <submittedName>
        <fullName evidence="1">Uncharacterized protein</fullName>
    </submittedName>
</protein>
<organism evidence="1">
    <name type="scientific">Zea mays</name>
    <name type="common">Maize</name>
    <dbReference type="NCBI Taxonomy" id="4577"/>
    <lineage>
        <taxon>Eukaryota</taxon>
        <taxon>Viridiplantae</taxon>
        <taxon>Streptophyta</taxon>
        <taxon>Embryophyta</taxon>
        <taxon>Tracheophyta</taxon>
        <taxon>Spermatophyta</taxon>
        <taxon>Magnoliopsida</taxon>
        <taxon>Liliopsida</taxon>
        <taxon>Poales</taxon>
        <taxon>Poaceae</taxon>
        <taxon>PACMAD clade</taxon>
        <taxon>Panicoideae</taxon>
        <taxon>Andropogonodae</taxon>
        <taxon>Andropogoneae</taxon>
        <taxon>Tripsacinae</taxon>
        <taxon>Zea</taxon>
    </lineage>
</organism>
<dbReference type="AlphaFoldDB" id="B6TUA8"/>
<proteinExistence type="evidence at transcript level"/>
<dbReference type="EMBL" id="EU968573">
    <property type="protein sequence ID" value="ACG40691.1"/>
    <property type="molecule type" value="mRNA"/>
</dbReference>
<sequence>MILTTIVRIGRDPTAIMMTTTLLVRIPIHRVTTPYLLF</sequence>
<reference evidence="1" key="1">
    <citation type="journal article" date="2009" name="Plant Mol. Biol.">
        <title>Insights into corn genes derived from large-scale cDNA sequencing.</title>
        <authorList>
            <person name="Alexandrov N.N."/>
            <person name="Brover V.V."/>
            <person name="Freidin S."/>
            <person name="Troukhan M.E."/>
            <person name="Tatarinova T.V."/>
            <person name="Zhang H."/>
            <person name="Swaller T.J."/>
            <person name="Lu Y.P."/>
            <person name="Bouck J."/>
            <person name="Flavell R.B."/>
            <person name="Feldmann K.A."/>
        </authorList>
    </citation>
    <scope>NUCLEOTIDE SEQUENCE</scope>
</reference>
<evidence type="ECO:0000313" key="1">
    <source>
        <dbReference type="EMBL" id="ACG40691.1"/>
    </source>
</evidence>